<dbReference type="Gene3D" id="1.25.40.10">
    <property type="entry name" value="Tetratricopeptide repeat domain"/>
    <property type="match status" value="2"/>
</dbReference>
<accession>A0ABQ3XLZ9</accession>
<feature type="region of interest" description="Disordered" evidence="1">
    <location>
        <begin position="1"/>
        <end position="38"/>
    </location>
</feature>
<evidence type="ECO:0000313" key="2">
    <source>
        <dbReference type="EMBL" id="GID59537.1"/>
    </source>
</evidence>
<reference evidence="2 3" key="1">
    <citation type="submission" date="2021-01" db="EMBL/GenBank/DDBJ databases">
        <title>Whole genome shotgun sequence of Actinoplanes couchii NBRC 106145.</title>
        <authorList>
            <person name="Komaki H."/>
            <person name="Tamura T."/>
        </authorList>
    </citation>
    <scope>NUCLEOTIDE SEQUENCE [LARGE SCALE GENOMIC DNA]</scope>
    <source>
        <strain evidence="2 3">NBRC 106145</strain>
    </source>
</reference>
<organism evidence="2 3">
    <name type="scientific">Actinoplanes couchii</name>
    <dbReference type="NCBI Taxonomy" id="403638"/>
    <lineage>
        <taxon>Bacteria</taxon>
        <taxon>Bacillati</taxon>
        <taxon>Actinomycetota</taxon>
        <taxon>Actinomycetes</taxon>
        <taxon>Micromonosporales</taxon>
        <taxon>Micromonosporaceae</taxon>
        <taxon>Actinoplanes</taxon>
    </lineage>
</organism>
<dbReference type="RefSeq" id="WP_203805705.1">
    <property type="nucleotide sequence ID" value="NZ_BAAAQE010000112.1"/>
</dbReference>
<sequence length="373" mass="40603">MRFFRRRPEPDPPQPAPPEPTLEIADHPEGIGVTVDDSGHVPRVTVTLSPKIAVGALLGTTMEEKGQNHPETLELAHRYAVILAAEPADREQGIELLEWLADATGDNPLVLNDLSRVLQEAGYLARAEDVYRRALSQWENQRGQDDENTLSAANNLAIVLIGLDRHAEAEGLLRDTVARRARTLDPAHPDTVSSRNTLAGALRDGPAQLAEAEGMYRAIIADLTTHGGPPELGHAARHNLAGVLFHQGRLGPAEKAFRELLAERLRTLGADHPDVLTTRNNIAAVLSARGKVAEAEQQTAEVLQVRRRVLGRHHPETLDSQVNLAAIKANQGRVAEALPLLDDAITGMRATHGPQHPTVRELEQIRAQLRRGG</sequence>
<gene>
    <name evidence="2" type="ORF">Aco03nite_079410</name>
</gene>
<comment type="caution">
    <text evidence="2">The sequence shown here is derived from an EMBL/GenBank/DDBJ whole genome shotgun (WGS) entry which is preliminary data.</text>
</comment>
<dbReference type="SUPFAM" id="SSF48452">
    <property type="entry name" value="TPR-like"/>
    <property type="match status" value="2"/>
</dbReference>
<evidence type="ECO:0000256" key="1">
    <source>
        <dbReference type="SAM" id="MobiDB-lite"/>
    </source>
</evidence>
<protein>
    <recommendedName>
        <fullName evidence="4">Tetratricopeptide repeat protein</fullName>
    </recommendedName>
</protein>
<dbReference type="Proteomes" id="UP000612282">
    <property type="component" value="Unassembled WGS sequence"/>
</dbReference>
<feature type="compositionally biased region" description="Pro residues" evidence="1">
    <location>
        <begin position="11"/>
        <end position="20"/>
    </location>
</feature>
<dbReference type="Pfam" id="PF13424">
    <property type="entry name" value="TPR_12"/>
    <property type="match status" value="1"/>
</dbReference>
<name>A0ABQ3XLZ9_9ACTN</name>
<dbReference type="Pfam" id="PF13374">
    <property type="entry name" value="TPR_10"/>
    <property type="match status" value="2"/>
</dbReference>
<dbReference type="PANTHER" id="PTHR46082">
    <property type="entry name" value="ATP/GTP-BINDING PROTEIN-RELATED"/>
    <property type="match status" value="1"/>
</dbReference>
<feature type="compositionally biased region" description="Basic and acidic residues" evidence="1">
    <location>
        <begin position="1"/>
        <end position="10"/>
    </location>
</feature>
<dbReference type="PANTHER" id="PTHR46082:SF6">
    <property type="entry name" value="AAA+ ATPASE DOMAIN-CONTAINING PROTEIN-RELATED"/>
    <property type="match status" value="1"/>
</dbReference>
<dbReference type="InterPro" id="IPR053137">
    <property type="entry name" value="NLR-like"/>
</dbReference>
<evidence type="ECO:0000313" key="3">
    <source>
        <dbReference type="Proteomes" id="UP000612282"/>
    </source>
</evidence>
<keyword evidence="3" id="KW-1185">Reference proteome</keyword>
<evidence type="ECO:0008006" key="4">
    <source>
        <dbReference type="Google" id="ProtNLM"/>
    </source>
</evidence>
<dbReference type="EMBL" id="BOMG01000097">
    <property type="protein sequence ID" value="GID59537.1"/>
    <property type="molecule type" value="Genomic_DNA"/>
</dbReference>
<dbReference type="InterPro" id="IPR011990">
    <property type="entry name" value="TPR-like_helical_dom_sf"/>
</dbReference>
<proteinExistence type="predicted"/>